<dbReference type="STRING" id="202789.GCA_001457435_00452"/>
<reference evidence="13 14" key="1">
    <citation type="submission" date="2012-09" db="EMBL/GenBank/DDBJ databases">
        <title>The Genome Sequence of Actinobaculum massiliae ACS-171-V-COL2.</title>
        <authorList>
            <consortium name="The Broad Institute Genome Sequencing Platform"/>
            <person name="Earl A."/>
            <person name="Ward D."/>
            <person name="Feldgarden M."/>
            <person name="Gevers D."/>
            <person name="Saerens B."/>
            <person name="Vaneechoutte M."/>
            <person name="Walker B."/>
            <person name="Young S.K."/>
            <person name="Zeng Q."/>
            <person name="Gargeya S."/>
            <person name="Fitzgerald M."/>
            <person name="Haas B."/>
            <person name="Abouelleil A."/>
            <person name="Alvarado L."/>
            <person name="Arachchi H.M."/>
            <person name="Berlin A."/>
            <person name="Chapman S.B."/>
            <person name="Goldberg J."/>
            <person name="Griggs A."/>
            <person name="Gujja S."/>
            <person name="Hansen M."/>
            <person name="Howarth C."/>
            <person name="Imamovic A."/>
            <person name="Larimer J."/>
            <person name="McCowen C."/>
            <person name="Montmayeur A."/>
            <person name="Murphy C."/>
            <person name="Neiman D."/>
            <person name="Pearson M."/>
            <person name="Priest M."/>
            <person name="Roberts A."/>
            <person name="Saif S."/>
            <person name="Shea T."/>
            <person name="Sisk P."/>
            <person name="Sykes S."/>
            <person name="Wortman J."/>
            <person name="Nusbaum C."/>
            <person name="Birren B."/>
        </authorList>
    </citation>
    <scope>NUCLEOTIDE SEQUENCE [LARGE SCALE GENOMIC DNA]</scope>
    <source>
        <strain evidence="14">ACS-171-V-Col2</strain>
    </source>
</reference>
<dbReference type="SUPFAM" id="SSF103473">
    <property type="entry name" value="MFS general substrate transporter"/>
    <property type="match status" value="1"/>
</dbReference>
<feature type="transmembrane region" description="Helical" evidence="11">
    <location>
        <begin position="33"/>
        <end position="52"/>
    </location>
</feature>
<evidence type="ECO:0000313" key="13">
    <source>
        <dbReference type="EMBL" id="EKU94705.1"/>
    </source>
</evidence>
<evidence type="ECO:0000256" key="6">
    <source>
        <dbReference type="ARBA" id="ARBA00022847"/>
    </source>
</evidence>
<accession>K9EZN1</accession>
<evidence type="ECO:0000256" key="3">
    <source>
        <dbReference type="ARBA" id="ARBA00022448"/>
    </source>
</evidence>
<evidence type="ECO:0000256" key="7">
    <source>
        <dbReference type="ARBA" id="ARBA00022989"/>
    </source>
</evidence>
<gene>
    <name evidence="13" type="ORF">HMPREF9233_01652</name>
</gene>
<evidence type="ECO:0000313" key="14">
    <source>
        <dbReference type="Proteomes" id="UP000009888"/>
    </source>
</evidence>
<proteinExistence type="inferred from homology"/>
<organism evidence="13 14">
    <name type="scientific">Actinobaculum massiliense ACS-171-V-Col2</name>
    <dbReference type="NCBI Taxonomy" id="883066"/>
    <lineage>
        <taxon>Bacteria</taxon>
        <taxon>Bacillati</taxon>
        <taxon>Actinomycetota</taxon>
        <taxon>Actinomycetes</taxon>
        <taxon>Actinomycetales</taxon>
        <taxon>Actinomycetaceae</taxon>
        <taxon>Actinobaculum</taxon>
    </lineage>
</organism>
<evidence type="ECO:0000259" key="12">
    <source>
        <dbReference type="PROSITE" id="PS50850"/>
    </source>
</evidence>
<dbReference type="AlphaFoldDB" id="K9EZN1"/>
<dbReference type="InterPro" id="IPR036259">
    <property type="entry name" value="MFS_trans_sf"/>
</dbReference>
<dbReference type="Gene3D" id="1.20.1250.20">
    <property type="entry name" value="MFS general substrate transporter like domains"/>
    <property type="match status" value="2"/>
</dbReference>
<evidence type="ECO:0000256" key="9">
    <source>
        <dbReference type="ARBA" id="ARBA00037295"/>
    </source>
</evidence>
<dbReference type="EMBL" id="AGWL01000008">
    <property type="protein sequence ID" value="EKU94705.1"/>
    <property type="molecule type" value="Genomic_DNA"/>
</dbReference>
<sequence length="438" mass="48281">MTNQPNNNNSDPVDHSYIRKAAVACFIGNFTEWFDYASYGYLAAVIGMVFFPDADPTAQLLSSFAIFAVSFIFRPIGAIFWGYLGDRKGRRWALSWSILLMAGSTFCIGLLPTYQVIGLFSAGLLLILRMVQGFSAAGEYAGAAIFLAESSPASKRGLYTSIVPASTATGLLTGSIVVTVLFAFLSDPQMQSWGWRIPFLIAGPLGFIGHYIRMHLEDTPEYQRFTEKQKRSNQKHTPLRQLFLHYPKNVFSTFAVASLNAVAFYMILSYLPTYLSQELGYTPVESNVSGSIMLAVYIIIIFLMGHISDSVGRFKMLITASICFIFLTVPFFSLMRFGSIITVTLVAIAFSTILTINDSTLPTFLSEAFPTQVRYTGFALSFNGANAIFGGTAPFVSTWLIAQSKNVLAPAFYLCVVACFALVGMLYARHEIHLEGED</sequence>
<dbReference type="Pfam" id="PF07690">
    <property type="entry name" value="MFS_1"/>
    <property type="match status" value="1"/>
</dbReference>
<feature type="transmembrane region" description="Helical" evidence="11">
    <location>
        <begin position="338"/>
        <end position="356"/>
    </location>
</feature>
<comment type="similarity">
    <text evidence="2">Belongs to the major facilitator superfamily. Metabolite:H+ Symporter (MHS) family (TC 2.A.1.6) family.</text>
</comment>
<dbReference type="PANTHER" id="PTHR43528">
    <property type="entry name" value="ALPHA-KETOGLUTARATE PERMEASE"/>
    <property type="match status" value="1"/>
</dbReference>
<keyword evidence="14" id="KW-1185">Reference proteome</keyword>
<dbReference type="PATRIC" id="fig|883066.3.peg.1714"/>
<evidence type="ECO:0000256" key="2">
    <source>
        <dbReference type="ARBA" id="ARBA00008240"/>
    </source>
</evidence>
<evidence type="ECO:0000256" key="10">
    <source>
        <dbReference type="ARBA" id="ARBA00039918"/>
    </source>
</evidence>
<keyword evidence="3" id="KW-0813">Transport</keyword>
<evidence type="ECO:0000256" key="5">
    <source>
        <dbReference type="ARBA" id="ARBA00022692"/>
    </source>
</evidence>
<feature type="transmembrane region" description="Helical" evidence="11">
    <location>
        <begin position="64"/>
        <end position="84"/>
    </location>
</feature>
<feature type="transmembrane region" description="Helical" evidence="11">
    <location>
        <begin position="288"/>
        <end position="307"/>
    </location>
</feature>
<dbReference type="HOGENOM" id="CLU_001265_39_0_11"/>
<protein>
    <recommendedName>
        <fullName evidence="10">Putative proline/betaine transporter</fullName>
    </recommendedName>
</protein>
<comment type="function">
    <text evidence="9">May be a proton symporter involved in the uptake of osmolytes such as proline and glycine betaine.</text>
</comment>
<feature type="domain" description="Major facilitator superfamily (MFS) profile" evidence="12">
    <location>
        <begin position="21"/>
        <end position="433"/>
    </location>
</feature>
<dbReference type="InterPro" id="IPR020846">
    <property type="entry name" value="MFS_dom"/>
</dbReference>
<feature type="transmembrane region" description="Helical" evidence="11">
    <location>
        <begin position="159"/>
        <end position="185"/>
    </location>
</feature>
<name>K9EZN1_9ACTO</name>
<feature type="transmembrane region" description="Helical" evidence="11">
    <location>
        <begin position="314"/>
        <end position="332"/>
    </location>
</feature>
<dbReference type="Proteomes" id="UP000009888">
    <property type="component" value="Unassembled WGS sequence"/>
</dbReference>
<evidence type="ECO:0000256" key="4">
    <source>
        <dbReference type="ARBA" id="ARBA00022475"/>
    </source>
</evidence>
<keyword evidence="5 11" id="KW-0812">Transmembrane</keyword>
<dbReference type="InterPro" id="IPR051084">
    <property type="entry name" value="H+-coupled_symporters"/>
</dbReference>
<feature type="transmembrane region" description="Helical" evidence="11">
    <location>
        <begin position="377"/>
        <end position="401"/>
    </location>
</feature>
<keyword evidence="7 11" id="KW-1133">Transmembrane helix</keyword>
<comment type="caution">
    <text evidence="13">The sequence shown here is derived from an EMBL/GenBank/DDBJ whole genome shotgun (WGS) entry which is preliminary data.</text>
</comment>
<dbReference type="GO" id="GO:0015293">
    <property type="term" value="F:symporter activity"/>
    <property type="evidence" value="ECO:0007669"/>
    <property type="project" value="UniProtKB-KW"/>
</dbReference>
<keyword evidence="8 11" id="KW-0472">Membrane</keyword>
<dbReference type="GO" id="GO:0005886">
    <property type="term" value="C:plasma membrane"/>
    <property type="evidence" value="ECO:0007669"/>
    <property type="project" value="UniProtKB-SubCell"/>
</dbReference>
<dbReference type="PROSITE" id="PS50850">
    <property type="entry name" value="MFS"/>
    <property type="match status" value="1"/>
</dbReference>
<evidence type="ECO:0000256" key="1">
    <source>
        <dbReference type="ARBA" id="ARBA00004651"/>
    </source>
</evidence>
<dbReference type="FunFam" id="1.20.1250.20:FF:000001">
    <property type="entry name" value="Dicarboxylate MFS transporter"/>
    <property type="match status" value="1"/>
</dbReference>
<feature type="transmembrane region" description="Helical" evidence="11">
    <location>
        <begin position="96"/>
        <end position="117"/>
    </location>
</feature>
<evidence type="ECO:0000256" key="11">
    <source>
        <dbReference type="SAM" id="Phobius"/>
    </source>
</evidence>
<dbReference type="PANTHER" id="PTHR43528:SF1">
    <property type="entry name" value="ALPHA-KETOGLUTARATE PERMEASE"/>
    <property type="match status" value="1"/>
</dbReference>
<evidence type="ECO:0000256" key="8">
    <source>
        <dbReference type="ARBA" id="ARBA00023136"/>
    </source>
</evidence>
<dbReference type="RefSeq" id="WP_007001857.1">
    <property type="nucleotide sequence ID" value="NZ_JH992956.1"/>
</dbReference>
<comment type="subcellular location">
    <subcellularLocation>
        <location evidence="1">Cell membrane</location>
        <topology evidence="1">Multi-pass membrane protein</topology>
    </subcellularLocation>
</comment>
<feature type="transmembrane region" description="Helical" evidence="11">
    <location>
        <begin position="407"/>
        <end position="428"/>
    </location>
</feature>
<keyword evidence="4" id="KW-1003">Cell membrane</keyword>
<keyword evidence="6" id="KW-0769">Symport</keyword>
<feature type="transmembrane region" description="Helical" evidence="11">
    <location>
        <begin position="197"/>
        <end position="214"/>
    </location>
</feature>
<dbReference type="eggNOG" id="COG0477">
    <property type="taxonomic scope" value="Bacteria"/>
</dbReference>
<feature type="transmembrane region" description="Helical" evidence="11">
    <location>
        <begin position="250"/>
        <end position="268"/>
    </location>
</feature>
<dbReference type="InterPro" id="IPR011701">
    <property type="entry name" value="MFS"/>
</dbReference>